<evidence type="ECO:0000313" key="11">
    <source>
        <dbReference type="Proteomes" id="UP000292223"/>
    </source>
</evidence>
<evidence type="ECO:0000313" key="7">
    <source>
        <dbReference type="EMBL" id="RYU33759.1"/>
    </source>
</evidence>
<dbReference type="Proteomes" id="UP000281488">
    <property type="component" value="Unassembled WGS sequence"/>
</dbReference>
<reference evidence="3 8" key="1">
    <citation type="submission" date="2018-04" db="EMBL/GenBank/DDBJ databases">
        <authorList>
            <person name="Van Tyne D."/>
        </authorList>
    </citation>
    <scope>NUCLEOTIDE SEQUENCE [LARGE SCALE GENOMIC DNA]</scope>
    <source>
        <strain evidence="3 8">B2535</strain>
    </source>
</reference>
<evidence type="ECO:0000313" key="8">
    <source>
        <dbReference type="Proteomes" id="UP000244140"/>
    </source>
</evidence>
<proteinExistence type="predicted"/>
<keyword evidence="1" id="KW-0472">Membrane</keyword>
<evidence type="ECO:0000313" key="4">
    <source>
        <dbReference type="EMBL" id="QFY93666.1"/>
    </source>
</evidence>
<evidence type="ECO:0000313" key="6">
    <source>
        <dbReference type="EMBL" id="ROY50702.1"/>
    </source>
</evidence>
<gene>
    <name evidence="4" type="ORF">CGZ46_13515</name>
    <name evidence="3" type="ORF">DAI13_15190</name>
    <name evidence="5" type="ORF">EGW16_14630</name>
    <name evidence="6" type="ORF">EGW70_06645</name>
    <name evidence="7" type="ORF">EU507_06345</name>
    <name evidence="2" type="ORF">GTI81_10790</name>
</gene>
<dbReference type="EMBL" id="WVTJ01000020">
    <property type="protein sequence ID" value="MXS53199.1"/>
    <property type="molecule type" value="Genomic_DNA"/>
</dbReference>
<keyword evidence="1" id="KW-0812">Transmembrane</keyword>
<reference evidence="2 12" key="4">
    <citation type="submission" date="2019-04" db="EMBL/GenBank/DDBJ databases">
        <title>Step-wise assembly of the neonatal virome modulated by breast feeding.</title>
        <authorList>
            <person name="Liang G."/>
            <person name="Bushman F."/>
        </authorList>
    </citation>
    <scope>NUCLEOTIDE SEQUENCE [LARGE SCALE GENOMIC DNA]</scope>
    <source>
        <strain evidence="2 12">E3754</strain>
    </source>
</reference>
<evidence type="ECO:0000313" key="12">
    <source>
        <dbReference type="Proteomes" id="UP000429730"/>
    </source>
</evidence>
<dbReference type="Proteomes" id="UP000244140">
    <property type="component" value="Unassembled WGS sequence"/>
</dbReference>
<reference evidence="4" key="5">
    <citation type="submission" date="2019-07" db="EMBL/GenBank/DDBJ databases">
        <title>Transferable Resistance Gene optrA in Enterococcus faecalis from Swine in Brazil.</title>
        <authorList>
            <person name="Almeida L.M."/>
            <person name="Lebreton F."/>
            <person name="Gaca A."/>
            <person name="Bispo P.M."/>
            <person name="Saavedra J."/>
            <person name="Filsner P."/>
            <person name="Moreno A.M."/>
            <person name="Mamizuka E.M."/>
            <person name="Gilmore M.S."/>
        </authorList>
    </citation>
    <scope>NUCLEOTIDE SEQUENCE</scope>
    <source>
        <strain evidence="4">L15</strain>
    </source>
</reference>
<dbReference type="OrthoDB" id="9987041at2"/>
<feature type="transmembrane region" description="Helical" evidence="1">
    <location>
        <begin position="12"/>
        <end position="40"/>
    </location>
</feature>
<evidence type="ECO:0000256" key="1">
    <source>
        <dbReference type="SAM" id="Phobius"/>
    </source>
</evidence>
<evidence type="ECO:0000313" key="9">
    <source>
        <dbReference type="Proteomes" id="UP000275941"/>
    </source>
</evidence>
<dbReference type="EMBL" id="SEWT01000003">
    <property type="protein sequence ID" value="RYU33759.1"/>
    <property type="molecule type" value="Genomic_DNA"/>
</dbReference>
<dbReference type="Proteomes" id="UP000275941">
    <property type="component" value="Unassembled WGS sequence"/>
</dbReference>
<name>A0A1G1SAH5_ENTFL</name>
<dbReference type="EMBL" id="RKMZ01000010">
    <property type="protein sequence ID" value="ROX30317.1"/>
    <property type="molecule type" value="Genomic_DNA"/>
</dbReference>
<protein>
    <submittedName>
        <fullName evidence="3">Uncharacterized protein</fullName>
    </submittedName>
</protein>
<evidence type="ECO:0000313" key="2">
    <source>
        <dbReference type="EMBL" id="MXS53199.1"/>
    </source>
</evidence>
<dbReference type="EMBL" id="RKOR01000014">
    <property type="protein sequence ID" value="ROY50702.1"/>
    <property type="molecule type" value="Genomic_DNA"/>
</dbReference>
<reference evidence="9 10" key="2">
    <citation type="submission" date="2018-10" db="EMBL/GenBank/DDBJ databases">
        <title>Genotypes and phenotypes of Enterococci isolated from broiler chickens.</title>
        <authorList>
            <person name="Muhammad A.R."/>
            <person name="Diarra M.S."/>
        </authorList>
    </citation>
    <scope>NUCLEOTIDE SEQUENCE [LARGE SCALE GENOMIC DNA]</scope>
    <source>
        <strain evidence="5 10">LIT2 A36'</strain>
        <strain evidence="6 9">P7 C A21</strain>
    </source>
</reference>
<organism evidence="3 8">
    <name type="scientific">Enterococcus faecalis</name>
    <name type="common">Streptococcus faecalis</name>
    <dbReference type="NCBI Taxonomy" id="1351"/>
    <lineage>
        <taxon>Bacteria</taxon>
        <taxon>Bacillati</taxon>
        <taxon>Bacillota</taxon>
        <taxon>Bacilli</taxon>
        <taxon>Lactobacillales</taxon>
        <taxon>Enterococcaceae</taxon>
        <taxon>Enterococcus</taxon>
    </lineage>
</organism>
<dbReference type="Proteomes" id="UP000292223">
    <property type="component" value="Unassembled WGS sequence"/>
</dbReference>
<accession>A0A1G1SAH5</accession>
<feature type="transmembrane region" description="Helical" evidence="1">
    <location>
        <begin position="46"/>
        <end position="63"/>
    </location>
</feature>
<evidence type="ECO:0000313" key="10">
    <source>
        <dbReference type="Proteomes" id="UP000281488"/>
    </source>
</evidence>
<dbReference type="AlphaFoldDB" id="A0A1G1SAH5"/>
<dbReference type="EMBL" id="CP042213">
    <property type="protein sequence ID" value="QFY93666.1"/>
    <property type="molecule type" value="Genomic_DNA"/>
</dbReference>
<evidence type="ECO:0000313" key="5">
    <source>
        <dbReference type="EMBL" id="ROX30317.1"/>
    </source>
</evidence>
<reference evidence="7 11" key="3">
    <citation type="submission" date="2019-02" db="EMBL/GenBank/DDBJ databases">
        <title>From farm to fork: dissemination of Tn554::fexA-optrA in linezolid-resistant Enterococcus faecalis clones from chicken feces and meat in Tunisia.</title>
        <authorList>
            <person name="Tedim A.P."/>
            <person name="Elghaieb H."/>
            <person name="Abbassi M.S."/>
            <person name="Novais C."/>
            <person name="Hassen A."/>
            <person name="Peixe L."/>
            <person name="Freitas A.R."/>
        </authorList>
    </citation>
    <scope>NUCLEOTIDE SEQUENCE [LARGE SCALE GENOMIC DNA]</scope>
    <source>
        <strain evidence="7 11">728T</strain>
    </source>
</reference>
<dbReference type="EMBL" id="PZZH01000001">
    <property type="protein sequence ID" value="PTN79035.1"/>
    <property type="molecule type" value="Genomic_DNA"/>
</dbReference>
<keyword evidence="1" id="KW-1133">Transmembrane helix</keyword>
<dbReference type="Proteomes" id="UP000429730">
    <property type="component" value="Unassembled WGS sequence"/>
</dbReference>
<sequence length="91" mass="10980">MVTKIMTKIKVMIIFLFGLNFFTKTPQIFFRLIVLILPLIDYKQKSWRSSLAFFIISFLGLVFNEKTNEKKGSFLGFRWFKKKLFFFVFFV</sequence>
<evidence type="ECO:0000313" key="3">
    <source>
        <dbReference type="EMBL" id="PTN79035.1"/>
    </source>
</evidence>